<dbReference type="Pfam" id="PF20705">
    <property type="entry name" value="DUF6821"/>
    <property type="match status" value="1"/>
</dbReference>
<dbReference type="EnsemblPlants" id="Pp3c15_17300V3.6">
    <property type="protein sequence ID" value="Pp3c15_17300V3.6"/>
    <property type="gene ID" value="Pp3c15_17300"/>
</dbReference>
<dbReference type="PANTHER" id="PTHR34797">
    <property type="entry name" value="ATG8-INTERACTING PROTEIN 2"/>
    <property type="match status" value="1"/>
</dbReference>
<dbReference type="EMBL" id="ABEU02000015">
    <property type="protein sequence ID" value="PNR39580.1"/>
    <property type="molecule type" value="Genomic_DNA"/>
</dbReference>
<gene>
    <name evidence="5" type="primary">LOC112292487</name>
    <name evidence="4" type="ORF">PHYPA_019859</name>
</gene>
<evidence type="ECO:0000313" key="5">
    <source>
        <dbReference type="EnsemblPlants" id="Pp3c15_17300V3.1"/>
    </source>
</evidence>
<dbReference type="PaxDb" id="3218-PP1S359_7V6.1"/>
<dbReference type="GeneID" id="112292487"/>
<protein>
    <recommendedName>
        <fullName evidence="3">DUF6821 domain-containing protein</fullName>
    </recommendedName>
</protein>
<evidence type="ECO:0000313" key="4">
    <source>
        <dbReference type="EMBL" id="PNR39580.1"/>
    </source>
</evidence>
<dbReference type="AlphaFoldDB" id="A0A2K1JDI1"/>
<dbReference type="EnsemblPlants" id="Pp3c15_17300V3.2">
    <property type="protein sequence ID" value="Pp3c15_17300V3.2"/>
    <property type="gene ID" value="Pp3c15_17300"/>
</dbReference>
<dbReference type="InterPro" id="IPR040304">
    <property type="entry name" value="ATG8-IP-1/2"/>
</dbReference>
<feature type="transmembrane region" description="Helical" evidence="2">
    <location>
        <begin position="300"/>
        <end position="319"/>
    </location>
</feature>
<reference evidence="5" key="3">
    <citation type="submission" date="2020-12" db="UniProtKB">
        <authorList>
            <consortium name="EnsemblPlants"/>
        </authorList>
    </citation>
    <scope>IDENTIFICATION</scope>
</reference>
<dbReference type="PANTHER" id="PTHR34797:SF1">
    <property type="entry name" value="ATG8-INTERACTING PROTEIN 2"/>
    <property type="match status" value="1"/>
</dbReference>
<dbReference type="InterPro" id="IPR049224">
    <property type="entry name" value="DUF6821"/>
</dbReference>
<dbReference type="Gramene" id="Pp3c15_17300V3.6">
    <property type="protein sequence ID" value="Pp3c15_17300V3.6"/>
    <property type="gene ID" value="Pp3c15_17300"/>
</dbReference>
<dbReference type="RefSeq" id="XP_024396795.1">
    <property type="nucleotide sequence ID" value="XM_024541027.2"/>
</dbReference>
<feature type="region of interest" description="Disordered" evidence="1">
    <location>
        <begin position="1"/>
        <end position="54"/>
    </location>
</feature>
<evidence type="ECO:0000313" key="6">
    <source>
        <dbReference type="Proteomes" id="UP000006727"/>
    </source>
</evidence>
<feature type="domain" description="DUF6821" evidence="3">
    <location>
        <begin position="264"/>
        <end position="364"/>
    </location>
</feature>
<sequence>MSDTASGNDWELVSEGLSSHPSSASSSSDAGADGAVERGAEGGGEEGAHDGIGTVDSGVGSGYFLCNPSTPSLPLEFLGVGEVEQFDVMKPTGVPSEAPSDDSFTVEDAKRKQVEELDFSRGILMPDSCTTQLHELSKLDWMEPRPPGAGNQLLEFEGSELGSTSNPDVFAPEIKARMERELHQVGPLLGSCMSAPSSPTIVSRDNSFRLSLSDEMVGRVIGGDDTSQRGCSIEVEPDTLAAVEHEMLLAHSAFISPDSVADMNKIGVSSKESSASALEDEHAVETWWNKPVHGRQASTYWSFALAAAVMGLVILGHRWQYERRQNHQLRLRLIAKEEKIGQLVLQLARLKEALSGRRRVPVLRSGSYLNDSFDRY</sequence>
<dbReference type="OrthoDB" id="1931521at2759"/>
<organism evidence="4">
    <name type="scientific">Physcomitrium patens</name>
    <name type="common">Spreading-leaved earth moss</name>
    <name type="synonym">Physcomitrella patens</name>
    <dbReference type="NCBI Taxonomy" id="3218"/>
    <lineage>
        <taxon>Eukaryota</taxon>
        <taxon>Viridiplantae</taxon>
        <taxon>Streptophyta</taxon>
        <taxon>Embryophyta</taxon>
        <taxon>Bryophyta</taxon>
        <taxon>Bryophytina</taxon>
        <taxon>Bryopsida</taxon>
        <taxon>Funariidae</taxon>
        <taxon>Funariales</taxon>
        <taxon>Funariaceae</taxon>
        <taxon>Physcomitrium</taxon>
    </lineage>
</organism>
<keyword evidence="2" id="KW-0472">Membrane</keyword>
<dbReference type="Gramene" id="Pp3c15_17300V3.2">
    <property type="protein sequence ID" value="Pp3c15_17300V3.2"/>
    <property type="gene ID" value="Pp3c15_17300"/>
</dbReference>
<dbReference type="EnsemblPlants" id="Pp3c15_17300V3.1">
    <property type="protein sequence ID" value="Pp3c15_17300V3.1"/>
    <property type="gene ID" value="Pp3c15_17300"/>
</dbReference>
<reference evidence="4 6" key="1">
    <citation type="journal article" date="2008" name="Science">
        <title>The Physcomitrella genome reveals evolutionary insights into the conquest of land by plants.</title>
        <authorList>
            <person name="Rensing S."/>
            <person name="Lang D."/>
            <person name="Zimmer A."/>
            <person name="Terry A."/>
            <person name="Salamov A."/>
            <person name="Shapiro H."/>
            <person name="Nishiyama T."/>
            <person name="Perroud P.-F."/>
            <person name="Lindquist E."/>
            <person name="Kamisugi Y."/>
            <person name="Tanahashi T."/>
            <person name="Sakakibara K."/>
            <person name="Fujita T."/>
            <person name="Oishi K."/>
            <person name="Shin-I T."/>
            <person name="Kuroki Y."/>
            <person name="Toyoda A."/>
            <person name="Suzuki Y."/>
            <person name="Hashimoto A."/>
            <person name="Yamaguchi K."/>
            <person name="Sugano A."/>
            <person name="Kohara Y."/>
            <person name="Fujiyama A."/>
            <person name="Anterola A."/>
            <person name="Aoki S."/>
            <person name="Ashton N."/>
            <person name="Barbazuk W.B."/>
            <person name="Barker E."/>
            <person name="Bennetzen J."/>
            <person name="Bezanilla M."/>
            <person name="Blankenship R."/>
            <person name="Cho S.H."/>
            <person name="Dutcher S."/>
            <person name="Estelle M."/>
            <person name="Fawcett J.A."/>
            <person name="Gundlach H."/>
            <person name="Hanada K."/>
            <person name="Heyl A."/>
            <person name="Hicks K.A."/>
            <person name="Hugh J."/>
            <person name="Lohr M."/>
            <person name="Mayer K."/>
            <person name="Melkozernov A."/>
            <person name="Murata T."/>
            <person name="Nelson D."/>
            <person name="Pils B."/>
            <person name="Prigge M."/>
            <person name="Reiss B."/>
            <person name="Renner T."/>
            <person name="Rombauts S."/>
            <person name="Rushton P."/>
            <person name="Sanderfoot A."/>
            <person name="Schween G."/>
            <person name="Shiu S.-H."/>
            <person name="Stueber K."/>
            <person name="Theodoulou F.L."/>
            <person name="Tu H."/>
            <person name="Van de Peer Y."/>
            <person name="Verrier P.J."/>
            <person name="Waters E."/>
            <person name="Wood A."/>
            <person name="Yang L."/>
            <person name="Cove D."/>
            <person name="Cuming A."/>
            <person name="Hasebe M."/>
            <person name="Lucas S."/>
            <person name="Mishler D.B."/>
            <person name="Reski R."/>
            <person name="Grigoriev I."/>
            <person name="Quatrano R.S."/>
            <person name="Boore J.L."/>
        </authorList>
    </citation>
    <scope>NUCLEOTIDE SEQUENCE [LARGE SCALE GENOMIC DNA]</scope>
    <source>
        <strain evidence="5 6">cv. Gransden 2004</strain>
    </source>
</reference>
<evidence type="ECO:0000256" key="1">
    <source>
        <dbReference type="SAM" id="MobiDB-lite"/>
    </source>
</evidence>
<name>A0A2K1JDI1_PHYPA</name>
<reference evidence="4 6" key="2">
    <citation type="journal article" date="2018" name="Plant J.">
        <title>The Physcomitrella patens chromosome-scale assembly reveals moss genome structure and evolution.</title>
        <authorList>
            <person name="Lang D."/>
            <person name="Ullrich K.K."/>
            <person name="Murat F."/>
            <person name="Fuchs J."/>
            <person name="Jenkins J."/>
            <person name="Haas F.B."/>
            <person name="Piednoel M."/>
            <person name="Gundlach H."/>
            <person name="Van Bel M."/>
            <person name="Meyberg R."/>
            <person name="Vives C."/>
            <person name="Morata J."/>
            <person name="Symeonidi A."/>
            <person name="Hiss M."/>
            <person name="Muchero W."/>
            <person name="Kamisugi Y."/>
            <person name="Saleh O."/>
            <person name="Blanc G."/>
            <person name="Decker E.L."/>
            <person name="van Gessel N."/>
            <person name="Grimwood J."/>
            <person name="Hayes R.D."/>
            <person name="Graham S.W."/>
            <person name="Gunter L.E."/>
            <person name="McDaniel S.F."/>
            <person name="Hoernstein S.N.W."/>
            <person name="Larsson A."/>
            <person name="Li F.W."/>
            <person name="Perroud P.F."/>
            <person name="Phillips J."/>
            <person name="Ranjan P."/>
            <person name="Rokshar D.S."/>
            <person name="Rothfels C.J."/>
            <person name="Schneider L."/>
            <person name="Shu S."/>
            <person name="Stevenson D.W."/>
            <person name="Thummler F."/>
            <person name="Tillich M."/>
            <person name="Villarreal Aguilar J.C."/>
            <person name="Widiez T."/>
            <person name="Wong G.K."/>
            <person name="Wymore A."/>
            <person name="Zhang Y."/>
            <person name="Zimmer A.D."/>
            <person name="Quatrano R.S."/>
            <person name="Mayer K.F.X."/>
            <person name="Goodstein D."/>
            <person name="Casacuberta J.M."/>
            <person name="Vandepoele K."/>
            <person name="Reski R."/>
            <person name="Cuming A.C."/>
            <person name="Tuskan G.A."/>
            <person name="Maumus F."/>
            <person name="Salse J."/>
            <person name="Schmutz J."/>
            <person name="Rensing S.A."/>
        </authorList>
    </citation>
    <scope>NUCLEOTIDE SEQUENCE [LARGE SCALE GENOMIC DNA]</scope>
    <source>
        <strain evidence="5 6">cv. Gransden 2004</strain>
    </source>
</reference>
<keyword evidence="2" id="KW-0812">Transmembrane</keyword>
<keyword evidence="6" id="KW-1185">Reference proteome</keyword>
<keyword evidence="2" id="KW-1133">Transmembrane helix</keyword>
<dbReference type="Proteomes" id="UP000006727">
    <property type="component" value="Chromosome 15"/>
</dbReference>
<proteinExistence type="predicted"/>
<evidence type="ECO:0000259" key="3">
    <source>
        <dbReference type="Pfam" id="PF20705"/>
    </source>
</evidence>
<dbReference type="STRING" id="3218.A0A2K1JDI1"/>
<evidence type="ECO:0000256" key="2">
    <source>
        <dbReference type="SAM" id="Phobius"/>
    </source>
</evidence>
<dbReference type="Gramene" id="Pp3c15_17300V3.1">
    <property type="protein sequence ID" value="Pp3c15_17300V3.1"/>
    <property type="gene ID" value="Pp3c15_17300"/>
</dbReference>
<accession>A0A2K1JDI1</accession>
<dbReference type="KEGG" id="ppp:112292487"/>
<feature type="compositionally biased region" description="Low complexity" evidence="1">
    <location>
        <begin position="18"/>
        <end position="34"/>
    </location>
</feature>